<dbReference type="Gene3D" id="1.20.5.420">
    <property type="entry name" value="Immunoglobulin FC, subunit C"/>
    <property type="match status" value="1"/>
</dbReference>
<evidence type="ECO:0000313" key="3">
    <source>
        <dbReference type="Proteomes" id="UP000315953"/>
    </source>
</evidence>
<accession>A0A516GI23</accession>
<dbReference type="EMBL" id="CP041626">
    <property type="protein sequence ID" value="QDO91040.1"/>
    <property type="molecule type" value="Genomic_DNA"/>
</dbReference>
<sequence>MMETAKATAKDTIAALSALTPEQQDQLSQTIDKAYKQ</sequence>
<dbReference type="AlphaFoldDB" id="A0A516GI23"/>
<feature type="domain" description="Protein G-related albumin-binding (GA) module" evidence="1">
    <location>
        <begin position="3"/>
        <end position="34"/>
    </location>
</feature>
<evidence type="ECO:0000259" key="1">
    <source>
        <dbReference type="Pfam" id="PF01468"/>
    </source>
</evidence>
<gene>
    <name evidence="2" type="ORF">FNV33_02865</name>
</gene>
<protein>
    <recommendedName>
        <fullName evidence="1">Protein G-related albumin-binding (GA) module domain-containing protein</fullName>
    </recommendedName>
</protein>
<dbReference type="Proteomes" id="UP000315953">
    <property type="component" value="Chromosome"/>
</dbReference>
<name>A0A516GI23_9LACT</name>
<organism evidence="2 3">
    <name type="scientific">Dolosigranulum pigrum</name>
    <dbReference type="NCBI Taxonomy" id="29394"/>
    <lineage>
        <taxon>Bacteria</taxon>
        <taxon>Bacillati</taxon>
        <taxon>Bacillota</taxon>
        <taxon>Bacilli</taxon>
        <taxon>Lactobacillales</taxon>
        <taxon>Carnobacteriaceae</taxon>
        <taxon>Dolosigranulum</taxon>
    </lineage>
</organism>
<dbReference type="KEGG" id="dpm:FNV33_02865"/>
<evidence type="ECO:0000313" key="2">
    <source>
        <dbReference type="EMBL" id="QDO91040.1"/>
    </source>
</evidence>
<reference evidence="2 3" key="1">
    <citation type="submission" date="2019-07" db="EMBL/GenBank/DDBJ databases">
        <title>Genome assembly of a nasal isolate of Dolosigranulum pigrum from a chronic sinusitis patient.</title>
        <authorList>
            <person name="Baig S."/>
            <person name="Overballe-Petersen S."/>
            <person name="Kaspar U."/>
            <person name="Rendboe A."/>
            <person name="de Man T."/>
            <person name="Liu C."/>
            <person name="Price L.B."/>
            <person name="Stegger M."/>
            <person name="Becker K."/>
            <person name="Skytt Andersen P."/>
        </authorList>
    </citation>
    <scope>NUCLEOTIDE SEQUENCE [LARGE SCALE GENOMIC DNA]</scope>
    <source>
        <strain evidence="2 3">83VPs-KB5</strain>
    </source>
</reference>
<proteinExistence type="predicted"/>
<dbReference type="InterPro" id="IPR002988">
    <property type="entry name" value="GA_module"/>
</dbReference>
<dbReference type="Pfam" id="PF01468">
    <property type="entry name" value="GA"/>
    <property type="match status" value="1"/>
</dbReference>